<dbReference type="PANTHER" id="PTHR42729">
    <property type="entry name" value="OLIGO/DIPEPTIDE TRANSPORT, PERMEASE PROTEIN (DPPC-2)"/>
    <property type="match status" value="1"/>
</dbReference>
<dbReference type="InterPro" id="IPR035906">
    <property type="entry name" value="MetI-like_sf"/>
</dbReference>
<keyword evidence="8" id="KW-1185">Reference proteome</keyword>
<keyword evidence="4 5" id="KW-0472">Membrane</keyword>
<dbReference type="Gene3D" id="1.10.3720.10">
    <property type="entry name" value="MetI-like"/>
    <property type="match status" value="1"/>
</dbReference>
<gene>
    <name evidence="7" type="ORF">AKJ63_00740</name>
</gene>
<evidence type="ECO:0000313" key="8">
    <source>
        <dbReference type="Proteomes" id="UP000070195"/>
    </source>
</evidence>
<evidence type="ECO:0000313" key="7">
    <source>
        <dbReference type="EMBL" id="KXA91833.1"/>
    </source>
</evidence>
<organism evidence="7 8">
    <name type="scientific">candidate division MSBL1 archaeon SCGC-AAA259D18</name>
    <dbReference type="NCBI Taxonomy" id="1698262"/>
    <lineage>
        <taxon>Archaea</taxon>
        <taxon>Methanobacteriati</taxon>
        <taxon>Methanobacteriota</taxon>
        <taxon>candidate division MSBL1</taxon>
    </lineage>
</organism>
<dbReference type="GO" id="GO:0055085">
    <property type="term" value="P:transmembrane transport"/>
    <property type="evidence" value="ECO:0007669"/>
    <property type="project" value="InterPro"/>
</dbReference>
<protein>
    <recommendedName>
        <fullName evidence="6">ABC transmembrane type-1 domain-containing protein</fullName>
    </recommendedName>
</protein>
<evidence type="ECO:0000259" key="6">
    <source>
        <dbReference type="PROSITE" id="PS50928"/>
    </source>
</evidence>
<dbReference type="CDD" id="cd06261">
    <property type="entry name" value="TM_PBP2"/>
    <property type="match status" value="1"/>
</dbReference>
<keyword evidence="2 5" id="KW-0812">Transmembrane</keyword>
<dbReference type="EMBL" id="LHXM01000010">
    <property type="protein sequence ID" value="KXA91833.1"/>
    <property type="molecule type" value="Genomic_DNA"/>
</dbReference>
<keyword evidence="3 5" id="KW-1133">Transmembrane helix</keyword>
<evidence type="ECO:0000256" key="5">
    <source>
        <dbReference type="RuleBase" id="RU363032"/>
    </source>
</evidence>
<evidence type="ECO:0000256" key="4">
    <source>
        <dbReference type="ARBA" id="ARBA00023136"/>
    </source>
</evidence>
<dbReference type="PROSITE" id="PS50928">
    <property type="entry name" value="ABC_TM1"/>
    <property type="match status" value="1"/>
</dbReference>
<dbReference type="Proteomes" id="UP000070195">
    <property type="component" value="Unassembled WGS sequence"/>
</dbReference>
<dbReference type="PANTHER" id="PTHR42729:SF1">
    <property type="entry name" value="OLIGO_DIPEPTIDE TRANSPORT, PERMEASE PROTEIN (DPPC-2)"/>
    <property type="match status" value="1"/>
</dbReference>
<feature type="transmembrane region" description="Helical" evidence="5">
    <location>
        <begin position="136"/>
        <end position="155"/>
    </location>
</feature>
<dbReference type="Pfam" id="PF00528">
    <property type="entry name" value="BPD_transp_1"/>
    <property type="match status" value="1"/>
</dbReference>
<dbReference type="InterPro" id="IPR000515">
    <property type="entry name" value="MetI-like"/>
</dbReference>
<comment type="subcellular location">
    <subcellularLocation>
        <location evidence="5">Cell membrane</location>
        <topology evidence="5">Multi-pass membrane protein</topology>
    </subcellularLocation>
    <subcellularLocation>
        <location evidence="1">Membrane</location>
        <topology evidence="1">Multi-pass membrane protein</topology>
    </subcellularLocation>
</comment>
<sequence>MPGRLELLAGNTRFQVTVGIVIFVTLVGLIGPHFTRDPTDRLGGRYDPPCWKFKLGTDNAGRDVWSQLVNGIQNSLMVGGIAGGIAIVIAFLMGGVGGYKGGLTDEGINTVCNIFLVLPVIPMLIVLSRLAGRRTLFMVALIISILMWAGAARAIRSQVLSLKERGFVDLARISGKGDVSILFLEILPNMLAYVVIQFFSIVGGAIVTEAGISMLGLGPTTVSTLGSMLHWTIMKQAIHGGVWWWFVPPGLIVLFFTGSLFMVGSTIDDALNPKLRGVL</sequence>
<feature type="transmembrane region" description="Helical" evidence="5">
    <location>
        <begin position="212"/>
        <end position="231"/>
    </location>
</feature>
<comment type="similarity">
    <text evidence="5">Belongs to the binding-protein-dependent transport system permease family.</text>
</comment>
<feature type="domain" description="ABC transmembrane type-1" evidence="6">
    <location>
        <begin position="72"/>
        <end position="264"/>
    </location>
</feature>
<dbReference type="AlphaFoldDB" id="A0A133UCB0"/>
<evidence type="ECO:0000256" key="2">
    <source>
        <dbReference type="ARBA" id="ARBA00022692"/>
    </source>
</evidence>
<feature type="transmembrane region" description="Helical" evidence="5">
    <location>
        <begin position="76"/>
        <end position="99"/>
    </location>
</feature>
<reference evidence="7 8" key="1">
    <citation type="journal article" date="2016" name="Sci. Rep.">
        <title>Metabolic traits of an uncultured archaeal lineage -MSBL1- from brine pools of the Red Sea.</title>
        <authorList>
            <person name="Mwirichia R."/>
            <person name="Alam I."/>
            <person name="Rashid M."/>
            <person name="Vinu M."/>
            <person name="Ba-Alawi W."/>
            <person name="Anthony Kamau A."/>
            <person name="Kamanda Ngugi D."/>
            <person name="Goker M."/>
            <person name="Klenk H.P."/>
            <person name="Bajic V."/>
            <person name="Stingl U."/>
        </authorList>
    </citation>
    <scope>NUCLEOTIDE SEQUENCE [LARGE SCALE GENOMIC DNA]</scope>
    <source>
        <strain evidence="7">SCGC-AAA259D18</strain>
    </source>
</reference>
<keyword evidence="5" id="KW-0813">Transport</keyword>
<dbReference type="GO" id="GO:0005886">
    <property type="term" value="C:plasma membrane"/>
    <property type="evidence" value="ECO:0007669"/>
    <property type="project" value="UniProtKB-SubCell"/>
</dbReference>
<dbReference type="SUPFAM" id="SSF161098">
    <property type="entry name" value="MetI-like"/>
    <property type="match status" value="1"/>
</dbReference>
<feature type="transmembrane region" description="Helical" evidence="5">
    <location>
        <begin position="243"/>
        <end position="267"/>
    </location>
</feature>
<proteinExistence type="inferred from homology"/>
<name>A0A133UCB0_9EURY</name>
<feature type="transmembrane region" description="Helical" evidence="5">
    <location>
        <begin position="12"/>
        <end position="34"/>
    </location>
</feature>
<feature type="transmembrane region" description="Helical" evidence="5">
    <location>
        <begin position="111"/>
        <end position="130"/>
    </location>
</feature>
<evidence type="ECO:0000256" key="3">
    <source>
        <dbReference type="ARBA" id="ARBA00022989"/>
    </source>
</evidence>
<feature type="transmembrane region" description="Helical" evidence="5">
    <location>
        <begin position="182"/>
        <end position="206"/>
    </location>
</feature>
<evidence type="ECO:0000256" key="1">
    <source>
        <dbReference type="ARBA" id="ARBA00004141"/>
    </source>
</evidence>
<comment type="caution">
    <text evidence="7">The sequence shown here is derived from an EMBL/GenBank/DDBJ whole genome shotgun (WGS) entry which is preliminary data.</text>
</comment>
<accession>A0A133UCB0</accession>